<evidence type="ECO:0000256" key="4">
    <source>
        <dbReference type="ARBA" id="ARBA00012926"/>
    </source>
</evidence>
<dbReference type="EMBL" id="JBHUFD010000018">
    <property type="protein sequence ID" value="MFD1875008.1"/>
    <property type="molecule type" value="Genomic_DNA"/>
</dbReference>
<evidence type="ECO:0000313" key="18">
    <source>
        <dbReference type="EMBL" id="MFD1875008.1"/>
    </source>
</evidence>
<evidence type="ECO:0000256" key="3">
    <source>
        <dbReference type="ARBA" id="ARBA00007185"/>
    </source>
</evidence>
<gene>
    <name evidence="18" type="ORF">ACFSDX_21420</name>
</gene>
<dbReference type="PROSITE" id="PS01244">
    <property type="entry name" value="ACONITASE_2"/>
    <property type="match status" value="1"/>
</dbReference>
<dbReference type="GO" id="GO:0003994">
    <property type="term" value="F:aconitate hydratase activity"/>
    <property type="evidence" value="ECO:0007669"/>
    <property type="project" value="UniProtKB-EC"/>
</dbReference>
<dbReference type="NCBIfam" id="TIGR01340">
    <property type="entry name" value="aconitase_mito"/>
    <property type="match status" value="1"/>
</dbReference>
<comment type="similarity">
    <text evidence="3">Belongs to the aconitase/IPM isomerase family.</text>
</comment>
<protein>
    <recommendedName>
        <fullName evidence="5">Aconitate hydratase A</fullName>
        <ecNumber evidence="4">4.2.1.3</ecNumber>
    </recommendedName>
    <alternativeName>
        <fullName evidence="13">Citrate hydro-lyase</fullName>
    </alternativeName>
    <alternativeName>
        <fullName evidence="15">Iron-responsive protein-like</fullName>
    </alternativeName>
    <alternativeName>
        <fullName evidence="14">RNA-binding protein</fullName>
    </alternativeName>
</protein>
<dbReference type="PROSITE" id="PS00450">
    <property type="entry name" value="ACONITASE_1"/>
    <property type="match status" value="1"/>
</dbReference>
<dbReference type="PANTHER" id="PTHR43160">
    <property type="entry name" value="ACONITATE HYDRATASE B"/>
    <property type="match status" value="1"/>
</dbReference>
<dbReference type="Gene3D" id="3.40.1060.10">
    <property type="entry name" value="Aconitase, Domain 2"/>
    <property type="match status" value="1"/>
</dbReference>
<evidence type="ECO:0000256" key="15">
    <source>
        <dbReference type="ARBA" id="ARBA00031977"/>
    </source>
</evidence>
<comment type="cofactor">
    <cofactor evidence="1">
        <name>[4Fe-4S] cluster</name>
        <dbReference type="ChEBI" id="CHEBI:49883"/>
    </cofactor>
</comment>
<dbReference type="InterPro" id="IPR000573">
    <property type="entry name" value="AconitaseA/IPMdHydase_ssu_swvl"/>
</dbReference>
<organism evidence="18 19">
    <name type="scientific">Hymenobacter bucti</name>
    <dbReference type="NCBI Taxonomy" id="1844114"/>
    <lineage>
        <taxon>Bacteria</taxon>
        <taxon>Pseudomonadati</taxon>
        <taxon>Bacteroidota</taxon>
        <taxon>Cytophagia</taxon>
        <taxon>Cytophagales</taxon>
        <taxon>Hymenobacteraceae</taxon>
        <taxon>Hymenobacter</taxon>
    </lineage>
</organism>
<dbReference type="RefSeq" id="WP_382317295.1">
    <property type="nucleotide sequence ID" value="NZ_JBHUFD010000018.1"/>
</dbReference>
<evidence type="ECO:0000256" key="14">
    <source>
        <dbReference type="ARBA" id="ARBA00031081"/>
    </source>
</evidence>
<dbReference type="InterPro" id="IPR018136">
    <property type="entry name" value="Aconitase_4Fe-4S_BS"/>
</dbReference>
<comment type="caution">
    <text evidence="18">The sequence shown here is derived from an EMBL/GenBank/DDBJ whole genome shotgun (WGS) entry which is preliminary data.</text>
</comment>
<evidence type="ECO:0000256" key="2">
    <source>
        <dbReference type="ARBA" id="ARBA00004717"/>
    </source>
</evidence>
<evidence type="ECO:0000256" key="7">
    <source>
        <dbReference type="ARBA" id="ARBA00022723"/>
    </source>
</evidence>
<evidence type="ECO:0000256" key="5">
    <source>
        <dbReference type="ARBA" id="ARBA00019378"/>
    </source>
</evidence>
<comment type="pathway">
    <text evidence="2">Carbohydrate metabolism; tricarboxylic acid cycle; isocitrate from oxaloacetate: step 2/2.</text>
</comment>
<evidence type="ECO:0000256" key="9">
    <source>
        <dbReference type="ARBA" id="ARBA00023004"/>
    </source>
</evidence>
<evidence type="ECO:0000256" key="12">
    <source>
        <dbReference type="ARBA" id="ARBA00023501"/>
    </source>
</evidence>
<comment type="catalytic activity">
    <reaction evidence="12">
        <text>citrate = D-threo-isocitrate</text>
        <dbReference type="Rhea" id="RHEA:10336"/>
        <dbReference type="ChEBI" id="CHEBI:15562"/>
        <dbReference type="ChEBI" id="CHEBI:16947"/>
        <dbReference type="EC" id="4.2.1.3"/>
    </reaction>
</comment>
<keyword evidence="7" id="KW-0479">Metal-binding</keyword>
<keyword evidence="19" id="KW-1185">Reference proteome</keyword>
<evidence type="ECO:0000256" key="10">
    <source>
        <dbReference type="ARBA" id="ARBA00023014"/>
    </source>
</evidence>
<evidence type="ECO:0000256" key="1">
    <source>
        <dbReference type="ARBA" id="ARBA00001966"/>
    </source>
</evidence>
<keyword evidence="9" id="KW-0408">Iron</keyword>
<evidence type="ECO:0000313" key="19">
    <source>
        <dbReference type="Proteomes" id="UP001597197"/>
    </source>
</evidence>
<evidence type="ECO:0000256" key="8">
    <source>
        <dbReference type="ARBA" id="ARBA00022946"/>
    </source>
</evidence>
<dbReference type="InterPro" id="IPR015931">
    <property type="entry name" value="Acnase/IPM_dHydase_lsu_aba_1/3"/>
</dbReference>
<dbReference type="InterPro" id="IPR015928">
    <property type="entry name" value="Aconitase/3IPM_dehydase_swvl"/>
</dbReference>
<dbReference type="Proteomes" id="UP001597197">
    <property type="component" value="Unassembled WGS sequence"/>
</dbReference>
<keyword evidence="11 18" id="KW-0456">Lyase</keyword>
<dbReference type="SUPFAM" id="SSF52016">
    <property type="entry name" value="LeuD/IlvD-like"/>
    <property type="match status" value="1"/>
</dbReference>
<keyword evidence="8" id="KW-0809">Transit peptide</keyword>
<dbReference type="SUPFAM" id="SSF53732">
    <property type="entry name" value="Aconitase iron-sulfur domain"/>
    <property type="match status" value="1"/>
</dbReference>
<dbReference type="NCBIfam" id="NF005558">
    <property type="entry name" value="PRK07229.1"/>
    <property type="match status" value="1"/>
</dbReference>
<name>A0ABW4QZH7_9BACT</name>
<dbReference type="CDD" id="cd01584">
    <property type="entry name" value="AcnA_Mitochondrial"/>
    <property type="match status" value="1"/>
</dbReference>
<dbReference type="InterPro" id="IPR050926">
    <property type="entry name" value="Aconitase/IPM_isomerase"/>
</dbReference>
<evidence type="ECO:0000259" key="16">
    <source>
        <dbReference type="Pfam" id="PF00330"/>
    </source>
</evidence>
<accession>A0ABW4QZH7</accession>
<dbReference type="Pfam" id="PF00330">
    <property type="entry name" value="Aconitase"/>
    <property type="match status" value="1"/>
</dbReference>
<dbReference type="InterPro" id="IPR001030">
    <property type="entry name" value="Acoase/IPM_deHydtase_lsu_aba"/>
</dbReference>
<evidence type="ECO:0000256" key="6">
    <source>
        <dbReference type="ARBA" id="ARBA00022532"/>
    </source>
</evidence>
<dbReference type="Gene3D" id="3.20.19.10">
    <property type="entry name" value="Aconitase, domain 4"/>
    <property type="match status" value="1"/>
</dbReference>
<dbReference type="EC" id="4.2.1.3" evidence="4"/>
<proteinExistence type="inferred from homology"/>
<keyword evidence="6" id="KW-0816">Tricarboxylic acid cycle</keyword>
<dbReference type="PRINTS" id="PR00415">
    <property type="entry name" value="ACONITASE"/>
</dbReference>
<evidence type="ECO:0000256" key="13">
    <source>
        <dbReference type="ARBA" id="ARBA00029682"/>
    </source>
</evidence>
<reference evidence="19" key="1">
    <citation type="journal article" date="2019" name="Int. J. Syst. Evol. Microbiol.">
        <title>The Global Catalogue of Microorganisms (GCM) 10K type strain sequencing project: providing services to taxonomists for standard genome sequencing and annotation.</title>
        <authorList>
            <consortium name="The Broad Institute Genomics Platform"/>
            <consortium name="The Broad Institute Genome Sequencing Center for Infectious Disease"/>
            <person name="Wu L."/>
            <person name="Ma J."/>
        </authorList>
    </citation>
    <scope>NUCLEOTIDE SEQUENCE [LARGE SCALE GENOMIC DNA]</scope>
    <source>
        <strain evidence="19">CGMCC 1.15795</strain>
    </source>
</reference>
<dbReference type="Pfam" id="PF00694">
    <property type="entry name" value="Aconitase_C"/>
    <property type="match status" value="1"/>
</dbReference>
<keyword evidence="10" id="KW-0411">Iron-sulfur</keyword>
<dbReference type="PANTHER" id="PTHR43160:SF3">
    <property type="entry name" value="ACONITATE HYDRATASE, MITOCHONDRIAL"/>
    <property type="match status" value="1"/>
</dbReference>
<dbReference type="InterPro" id="IPR036008">
    <property type="entry name" value="Aconitase_4Fe-4S_dom"/>
</dbReference>
<feature type="domain" description="Aconitase A/isopropylmalate dehydratase small subunit swivel" evidence="17">
    <location>
        <begin position="557"/>
        <end position="686"/>
    </location>
</feature>
<sequence length="759" mass="81078">MAFDLDMIRTVYAGLGSRIEAARTAVGRPLTLTEKILYAHLFGGKVGEAYQRGVSYVDFTPDRVAMQDATAQMALLQFMQAGKPTVAVPSTVHCDHLIQAKDGATEDLVIANSENKEVYDFLASVSNKYGIGFWKPGAGIIHQVVLENYAFPGGMMIGTDSHTPNAGGLGMIAIGVGGADAVDVMAGMPWELKFPKVIGVKLTGKMSGWTSAKDVILRVAGILTVKGGTGAIVEYFGEGAESLSATGKGTICNMGAEIGATTSVFAYDEKMGDYLRGTGRAEIADLARAQAAHLRADDEVYADPAQFYDQLIEIDLNTLEPYVNGPFTPDAAWPISQFAAAVKEHGWPEKLEVGLIGSCTNSSYEDITRAASIAKQAVDKGLHVAAEFTITPGSELVRYTVARDGLLDTFAEMGGVVLANACGPCIGQWARHTDDPKRRNSIITSFNRNFAKRNDGNPNTHAFVASPEIVTAFAIAGDLTFNPLTDTLPGTNGPVKLDEPRGLEMPPAGYAVEDAGFQAPAADGSGVQVLVDPSSDRLQLLEPFKQWEGTDLVGLRVLIKAQGKCTTDHISMAGPWLKFRGHLDNISNNMLIGATNAFTGETNSVKASGIQGEPYVPVPQAARNLKSMGIGSIVIGDENYGEGSSREHAAMEPRHLGVRAVLVKSFARIHETNLKKQGMLGLTFDNKADYDLIEEDDQIDILGLTTFAPGKPLQVRLRHADGDTDLITVNHTYNEGQIGWFKAGSALNLIKLQESGVAV</sequence>
<dbReference type="Gene3D" id="3.30.499.10">
    <property type="entry name" value="Aconitase, domain 3"/>
    <property type="match status" value="2"/>
</dbReference>
<dbReference type="InterPro" id="IPR015932">
    <property type="entry name" value="Aconitase_dom2"/>
</dbReference>
<evidence type="ECO:0000259" key="17">
    <source>
        <dbReference type="Pfam" id="PF00694"/>
    </source>
</evidence>
<dbReference type="InterPro" id="IPR006248">
    <property type="entry name" value="Aconitase_mito-like"/>
</dbReference>
<evidence type="ECO:0000256" key="11">
    <source>
        <dbReference type="ARBA" id="ARBA00023239"/>
    </source>
</evidence>
<feature type="domain" description="Aconitase/3-isopropylmalate dehydratase large subunit alpha/beta/alpha" evidence="16">
    <location>
        <begin position="34"/>
        <end position="477"/>
    </location>
</feature>